<evidence type="ECO:0000256" key="7">
    <source>
        <dbReference type="ARBA" id="ARBA00023224"/>
    </source>
</evidence>
<keyword evidence="5 8" id="KW-0472">Membrane</keyword>
<accession>A0ABD3VTN4</accession>
<sequence length="317" mass="36592">MTSYGSIDNLNGSEALFSMHNNKTNSSETVSDLNYRYAHALLPITILMHRSSEMDRNFRWYVVCLGIIDLATCIIVIPLEMRICCCKTKCFVNVFAASSMSYCLLVVAIDRYLQVCHPLVARFKVREITPRLAQKLCALVIVLGLLISIPAAIMCGSRELPMKNRYNVEIEVYICEAAQKYINADIRYIYRFSLFVLQVVISIILVALYTRICYKMRNRWKESRKKKTELIRVSVRSRDSSVPQHVPTNVKLLGFVTIVYIITYICYLALSFVNITSLDPLKFAFFSLVYRSYFIQSVINPFLCFKMDPQSENLLHR</sequence>
<feature type="transmembrane region" description="Helical" evidence="8">
    <location>
        <begin position="91"/>
        <end position="113"/>
    </location>
</feature>
<keyword evidence="11" id="KW-1185">Reference proteome</keyword>
<dbReference type="GO" id="GO:0004930">
    <property type="term" value="F:G protein-coupled receptor activity"/>
    <property type="evidence" value="ECO:0007669"/>
    <property type="project" value="UniProtKB-KW"/>
</dbReference>
<dbReference type="InterPro" id="IPR017452">
    <property type="entry name" value="GPCR_Rhodpsn_7TM"/>
</dbReference>
<evidence type="ECO:0000259" key="9">
    <source>
        <dbReference type="PROSITE" id="PS50262"/>
    </source>
</evidence>
<keyword evidence="2 8" id="KW-0812">Transmembrane</keyword>
<keyword evidence="6" id="KW-0675">Receptor</keyword>
<name>A0ABD3VTN4_SINWO</name>
<dbReference type="EMBL" id="JBJQND010000010">
    <property type="protein sequence ID" value="KAL3864950.1"/>
    <property type="molecule type" value="Genomic_DNA"/>
</dbReference>
<evidence type="ECO:0000256" key="2">
    <source>
        <dbReference type="ARBA" id="ARBA00022692"/>
    </source>
</evidence>
<evidence type="ECO:0000256" key="3">
    <source>
        <dbReference type="ARBA" id="ARBA00022989"/>
    </source>
</evidence>
<organism evidence="10 11">
    <name type="scientific">Sinanodonta woodiana</name>
    <name type="common">Chinese pond mussel</name>
    <name type="synonym">Anodonta woodiana</name>
    <dbReference type="NCBI Taxonomy" id="1069815"/>
    <lineage>
        <taxon>Eukaryota</taxon>
        <taxon>Metazoa</taxon>
        <taxon>Spiralia</taxon>
        <taxon>Lophotrochozoa</taxon>
        <taxon>Mollusca</taxon>
        <taxon>Bivalvia</taxon>
        <taxon>Autobranchia</taxon>
        <taxon>Heteroconchia</taxon>
        <taxon>Palaeoheterodonta</taxon>
        <taxon>Unionida</taxon>
        <taxon>Unionoidea</taxon>
        <taxon>Unionidae</taxon>
        <taxon>Unioninae</taxon>
        <taxon>Sinanodonta</taxon>
    </lineage>
</organism>
<gene>
    <name evidence="10" type="ORF">ACJMK2_006591</name>
</gene>
<dbReference type="GO" id="GO:0016020">
    <property type="term" value="C:membrane"/>
    <property type="evidence" value="ECO:0007669"/>
    <property type="project" value="UniProtKB-SubCell"/>
</dbReference>
<evidence type="ECO:0000256" key="8">
    <source>
        <dbReference type="SAM" id="Phobius"/>
    </source>
</evidence>
<dbReference type="CDD" id="cd00637">
    <property type="entry name" value="7tm_classA_rhodopsin-like"/>
    <property type="match status" value="1"/>
</dbReference>
<dbReference type="Proteomes" id="UP001634394">
    <property type="component" value="Unassembled WGS sequence"/>
</dbReference>
<feature type="domain" description="G-protein coupled receptors family 1 profile" evidence="9">
    <location>
        <begin position="38"/>
        <end position="304"/>
    </location>
</feature>
<dbReference type="AlphaFoldDB" id="A0ABD3VTN4"/>
<dbReference type="PANTHER" id="PTHR24238:SF47">
    <property type="entry name" value="ECDYSTEROIDS_DOPAMINE RECEPTOR-RELATED"/>
    <property type="match status" value="1"/>
</dbReference>
<evidence type="ECO:0000256" key="1">
    <source>
        <dbReference type="ARBA" id="ARBA00004141"/>
    </source>
</evidence>
<dbReference type="Gene3D" id="1.20.1070.10">
    <property type="entry name" value="Rhodopsin 7-helix transmembrane proteins"/>
    <property type="match status" value="1"/>
</dbReference>
<proteinExistence type="predicted"/>
<evidence type="ECO:0000256" key="6">
    <source>
        <dbReference type="ARBA" id="ARBA00023170"/>
    </source>
</evidence>
<dbReference type="PANTHER" id="PTHR24238">
    <property type="entry name" value="G-PROTEIN COUPLED RECEPTOR"/>
    <property type="match status" value="1"/>
</dbReference>
<protein>
    <recommendedName>
        <fullName evidence="9">G-protein coupled receptors family 1 profile domain-containing protein</fullName>
    </recommendedName>
</protein>
<feature type="transmembrane region" description="Helical" evidence="8">
    <location>
        <begin position="188"/>
        <end position="210"/>
    </location>
</feature>
<dbReference type="PROSITE" id="PS50262">
    <property type="entry name" value="G_PROTEIN_RECEP_F1_2"/>
    <property type="match status" value="1"/>
</dbReference>
<keyword evidence="7" id="KW-0807">Transducer</keyword>
<feature type="transmembrane region" description="Helical" evidence="8">
    <location>
        <begin position="58"/>
        <end position="79"/>
    </location>
</feature>
<dbReference type="Pfam" id="PF00001">
    <property type="entry name" value="7tm_1"/>
    <property type="match status" value="1"/>
</dbReference>
<evidence type="ECO:0000313" key="10">
    <source>
        <dbReference type="EMBL" id="KAL3864950.1"/>
    </source>
</evidence>
<evidence type="ECO:0000313" key="11">
    <source>
        <dbReference type="Proteomes" id="UP001634394"/>
    </source>
</evidence>
<dbReference type="InterPro" id="IPR000276">
    <property type="entry name" value="GPCR_Rhodpsn"/>
</dbReference>
<feature type="transmembrane region" description="Helical" evidence="8">
    <location>
        <begin position="252"/>
        <end position="273"/>
    </location>
</feature>
<evidence type="ECO:0000256" key="4">
    <source>
        <dbReference type="ARBA" id="ARBA00023040"/>
    </source>
</evidence>
<evidence type="ECO:0000256" key="5">
    <source>
        <dbReference type="ARBA" id="ARBA00023136"/>
    </source>
</evidence>
<keyword evidence="3 8" id="KW-1133">Transmembrane helix</keyword>
<keyword evidence="4" id="KW-0297">G-protein coupled receptor</keyword>
<dbReference type="SUPFAM" id="SSF81321">
    <property type="entry name" value="Family A G protein-coupled receptor-like"/>
    <property type="match status" value="1"/>
</dbReference>
<feature type="transmembrane region" description="Helical" evidence="8">
    <location>
        <begin position="133"/>
        <end position="155"/>
    </location>
</feature>
<dbReference type="PRINTS" id="PR00237">
    <property type="entry name" value="GPCRRHODOPSN"/>
</dbReference>
<comment type="caution">
    <text evidence="10">The sequence shown here is derived from an EMBL/GenBank/DDBJ whole genome shotgun (WGS) entry which is preliminary data.</text>
</comment>
<reference evidence="10 11" key="1">
    <citation type="submission" date="2024-11" db="EMBL/GenBank/DDBJ databases">
        <title>Chromosome-level genome assembly of the freshwater bivalve Anodonta woodiana.</title>
        <authorList>
            <person name="Chen X."/>
        </authorList>
    </citation>
    <scope>NUCLEOTIDE SEQUENCE [LARGE SCALE GENOMIC DNA]</scope>
    <source>
        <strain evidence="10">MN2024</strain>
        <tissue evidence="10">Gills</tissue>
    </source>
</reference>
<comment type="subcellular location">
    <subcellularLocation>
        <location evidence="1">Membrane</location>
        <topology evidence="1">Multi-pass membrane protein</topology>
    </subcellularLocation>
</comment>